<dbReference type="InterPro" id="IPR017441">
    <property type="entry name" value="Protein_kinase_ATP_BS"/>
</dbReference>
<dbReference type="AlphaFoldDB" id="A0A543KMZ6"/>
<evidence type="ECO:0000256" key="9">
    <source>
        <dbReference type="ARBA" id="ARBA00048679"/>
    </source>
</evidence>
<evidence type="ECO:0000256" key="4">
    <source>
        <dbReference type="ARBA" id="ARBA00022679"/>
    </source>
</evidence>
<dbReference type="InterPro" id="IPR008266">
    <property type="entry name" value="Tyr_kinase_AS"/>
</dbReference>
<dbReference type="InterPro" id="IPR000719">
    <property type="entry name" value="Prot_kinase_dom"/>
</dbReference>
<dbReference type="PROSITE" id="PS00109">
    <property type="entry name" value="PROTEIN_KINASE_TYR"/>
    <property type="match status" value="1"/>
</dbReference>
<dbReference type="Gene3D" id="1.10.510.10">
    <property type="entry name" value="Transferase(Phosphotransferase) domain 1"/>
    <property type="match status" value="1"/>
</dbReference>
<dbReference type="Gene3D" id="3.30.200.20">
    <property type="entry name" value="Phosphorylase Kinase, domain 1"/>
    <property type="match status" value="1"/>
</dbReference>
<feature type="binding site" evidence="10">
    <location>
        <position position="43"/>
    </location>
    <ligand>
        <name>ATP</name>
        <dbReference type="ChEBI" id="CHEBI:30616"/>
    </ligand>
</feature>
<dbReference type="Pfam" id="PF00069">
    <property type="entry name" value="Pkinase"/>
    <property type="match status" value="1"/>
</dbReference>
<accession>A0A543KMZ6</accession>
<comment type="catalytic activity">
    <reaction evidence="8">
        <text>L-threonyl-[protein] + ATP = O-phospho-L-threonyl-[protein] + ADP + H(+)</text>
        <dbReference type="Rhea" id="RHEA:46608"/>
        <dbReference type="Rhea" id="RHEA-COMP:11060"/>
        <dbReference type="Rhea" id="RHEA-COMP:11605"/>
        <dbReference type="ChEBI" id="CHEBI:15378"/>
        <dbReference type="ChEBI" id="CHEBI:30013"/>
        <dbReference type="ChEBI" id="CHEBI:30616"/>
        <dbReference type="ChEBI" id="CHEBI:61977"/>
        <dbReference type="ChEBI" id="CHEBI:456216"/>
        <dbReference type="EC" id="2.7.11.1"/>
    </reaction>
</comment>
<keyword evidence="12" id="KW-0812">Transmembrane</keyword>
<dbReference type="EMBL" id="VFPU01000001">
    <property type="protein sequence ID" value="TQM96457.1"/>
    <property type="molecule type" value="Genomic_DNA"/>
</dbReference>
<evidence type="ECO:0000256" key="1">
    <source>
        <dbReference type="ARBA" id="ARBA00010886"/>
    </source>
</evidence>
<keyword evidence="12" id="KW-0472">Membrane</keyword>
<keyword evidence="4" id="KW-0808">Transferase</keyword>
<dbReference type="InterPro" id="IPR011009">
    <property type="entry name" value="Kinase-like_dom_sf"/>
</dbReference>
<dbReference type="PROSITE" id="PS00107">
    <property type="entry name" value="PROTEIN_KINASE_ATP"/>
    <property type="match status" value="1"/>
</dbReference>
<dbReference type="GO" id="GO:0004674">
    <property type="term" value="F:protein serine/threonine kinase activity"/>
    <property type="evidence" value="ECO:0007669"/>
    <property type="project" value="UniProtKB-KW"/>
</dbReference>
<protein>
    <recommendedName>
        <fullName evidence="2">non-specific serine/threonine protein kinase</fullName>
        <ecNumber evidence="2">2.7.11.1</ecNumber>
    </recommendedName>
</protein>
<evidence type="ECO:0000313" key="14">
    <source>
        <dbReference type="EMBL" id="TQM96457.1"/>
    </source>
</evidence>
<dbReference type="OrthoDB" id="3778994at2"/>
<evidence type="ECO:0000256" key="3">
    <source>
        <dbReference type="ARBA" id="ARBA00022527"/>
    </source>
</evidence>
<evidence type="ECO:0000256" key="8">
    <source>
        <dbReference type="ARBA" id="ARBA00047899"/>
    </source>
</evidence>
<feature type="transmembrane region" description="Helical" evidence="12">
    <location>
        <begin position="316"/>
        <end position="338"/>
    </location>
</feature>
<dbReference type="EC" id="2.7.11.1" evidence="2"/>
<gene>
    <name evidence="14" type="ORF">FB476_1325</name>
</gene>
<dbReference type="PANTHER" id="PTHR43671">
    <property type="entry name" value="SERINE/THREONINE-PROTEIN KINASE NEK"/>
    <property type="match status" value="1"/>
</dbReference>
<evidence type="ECO:0000256" key="2">
    <source>
        <dbReference type="ARBA" id="ARBA00012513"/>
    </source>
</evidence>
<proteinExistence type="inferred from homology"/>
<keyword evidence="3 14" id="KW-0723">Serine/threonine-protein kinase</keyword>
<feature type="region of interest" description="Disordered" evidence="11">
    <location>
        <begin position="352"/>
        <end position="400"/>
    </location>
</feature>
<feature type="domain" description="Protein kinase" evidence="13">
    <location>
        <begin position="14"/>
        <end position="260"/>
    </location>
</feature>
<comment type="similarity">
    <text evidence="1">Belongs to the protein kinase superfamily. NEK Ser/Thr protein kinase family. NIMA subfamily.</text>
</comment>
<keyword evidence="7 10" id="KW-0067">ATP-binding</keyword>
<organism evidence="14 15">
    <name type="scientific">Ornithinimicrobium humiphilum</name>
    <dbReference type="NCBI Taxonomy" id="125288"/>
    <lineage>
        <taxon>Bacteria</taxon>
        <taxon>Bacillati</taxon>
        <taxon>Actinomycetota</taxon>
        <taxon>Actinomycetes</taxon>
        <taxon>Micrococcales</taxon>
        <taxon>Ornithinimicrobiaceae</taxon>
        <taxon>Ornithinimicrobium</taxon>
    </lineage>
</organism>
<evidence type="ECO:0000256" key="5">
    <source>
        <dbReference type="ARBA" id="ARBA00022741"/>
    </source>
</evidence>
<evidence type="ECO:0000256" key="6">
    <source>
        <dbReference type="ARBA" id="ARBA00022777"/>
    </source>
</evidence>
<keyword evidence="12" id="KW-1133">Transmembrane helix</keyword>
<keyword evidence="15" id="KW-1185">Reference proteome</keyword>
<feature type="compositionally biased region" description="Basic and acidic residues" evidence="11">
    <location>
        <begin position="289"/>
        <end position="299"/>
    </location>
</feature>
<comment type="caution">
    <text evidence="14">The sequence shown here is derived from an EMBL/GenBank/DDBJ whole genome shotgun (WGS) entry which is preliminary data.</text>
</comment>
<dbReference type="CDD" id="cd14014">
    <property type="entry name" value="STKc_PknB_like"/>
    <property type="match status" value="1"/>
</dbReference>
<keyword evidence="5 10" id="KW-0547">Nucleotide-binding</keyword>
<dbReference type="Proteomes" id="UP000315133">
    <property type="component" value="Unassembled WGS sequence"/>
</dbReference>
<feature type="region of interest" description="Disordered" evidence="11">
    <location>
        <begin position="289"/>
        <end position="308"/>
    </location>
</feature>
<evidence type="ECO:0000313" key="15">
    <source>
        <dbReference type="Proteomes" id="UP000315133"/>
    </source>
</evidence>
<evidence type="ECO:0000256" key="10">
    <source>
        <dbReference type="PROSITE-ProRule" id="PRU10141"/>
    </source>
</evidence>
<name>A0A543KMZ6_9MICO</name>
<dbReference type="PROSITE" id="PS50011">
    <property type="entry name" value="PROTEIN_KINASE_DOM"/>
    <property type="match status" value="1"/>
</dbReference>
<evidence type="ECO:0000256" key="7">
    <source>
        <dbReference type="ARBA" id="ARBA00022840"/>
    </source>
</evidence>
<evidence type="ECO:0000256" key="12">
    <source>
        <dbReference type="SAM" id="Phobius"/>
    </source>
</evidence>
<evidence type="ECO:0000256" key="11">
    <source>
        <dbReference type="SAM" id="MobiDB-lite"/>
    </source>
</evidence>
<dbReference type="RefSeq" id="WP_141818075.1">
    <property type="nucleotide sequence ID" value="NZ_BAAAIL010000003.1"/>
</dbReference>
<dbReference type="GO" id="GO:0005524">
    <property type="term" value="F:ATP binding"/>
    <property type="evidence" value="ECO:0007669"/>
    <property type="project" value="UniProtKB-UniRule"/>
</dbReference>
<feature type="compositionally biased region" description="Pro residues" evidence="11">
    <location>
        <begin position="366"/>
        <end position="394"/>
    </location>
</feature>
<dbReference type="InterPro" id="IPR050660">
    <property type="entry name" value="NEK_Ser/Thr_kinase"/>
</dbReference>
<keyword evidence="6 14" id="KW-0418">Kinase</keyword>
<reference evidence="14 15" key="1">
    <citation type="submission" date="2019-06" db="EMBL/GenBank/DDBJ databases">
        <title>Sequencing the genomes of 1000 actinobacteria strains.</title>
        <authorList>
            <person name="Klenk H.-P."/>
        </authorList>
    </citation>
    <scope>NUCLEOTIDE SEQUENCE [LARGE SCALE GENOMIC DNA]</scope>
    <source>
        <strain evidence="14 15">DSM 12362</strain>
    </source>
</reference>
<dbReference type="PANTHER" id="PTHR43671:SF98">
    <property type="entry name" value="SERINE_THREONINE-PROTEIN KINASE NEK11"/>
    <property type="match status" value="1"/>
</dbReference>
<evidence type="ECO:0000259" key="13">
    <source>
        <dbReference type="PROSITE" id="PS50011"/>
    </source>
</evidence>
<comment type="catalytic activity">
    <reaction evidence="9">
        <text>L-seryl-[protein] + ATP = O-phospho-L-seryl-[protein] + ADP + H(+)</text>
        <dbReference type="Rhea" id="RHEA:17989"/>
        <dbReference type="Rhea" id="RHEA-COMP:9863"/>
        <dbReference type="Rhea" id="RHEA-COMP:11604"/>
        <dbReference type="ChEBI" id="CHEBI:15378"/>
        <dbReference type="ChEBI" id="CHEBI:29999"/>
        <dbReference type="ChEBI" id="CHEBI:30616"/>
        <dbReference type="ChEBI" id="CHEBI:83421"/>
        <dbReference type="ChEBI" id="CHEBI:456216"/>
        <dbReference type="EC" id="2.7.11.1"/>
    </reaction>
</comment>
<dbReference type="SUPFAM" id="SSF56112">
    <property type="entry name" value="Protein kinase-like (PK-like)"/>
    <property type="match status" value="1"/>
</dbReference>
<sequence length="528" mass="54843">MEQEPEELPRVPGYEVLGRLGEGASATVWRARRLGDGLDVALKVLTPAGGDVTEGLREAGLLAGVRHRHVVRLHDVLPLPDPVSGRPASVVLATQLAAGGSLAQVLARRRILTAGELVTALQPVAGALADLHGQGIVHADLSPGNVLFLRDGMPLLGDLGAARVTGVTPGDPQGTGATSGMVAPEVVEGFPATQESDVYQLGAVAWLCLAGEPPGPPWSRRDLEELAPGLPAGLADLVTRCLAPEPGDRPDAEEVALALLAAATPEPVEVAPDADPGFGVTERLRRAARDDLGAADETRARRRAATRSGWQQRPRLLVALAAALVLLVTGALVVPAVAPRAVDVVRGVADRPDEAAAGGGVEAEPRPAPAPEPPAPEPPAPEPQPPPAPEPPETAGPEDADDQHLAAVLQGLVDGRAAAWRKGDLARLADVLASGSPALTTDTASLERAVDLELRYPELAFSVAEVEVVARTDRRLEVEAVLGRDGVRGVGDEGQVLVEEPGDVGPVRLVLTRQDPGSPWRLWSWEPA</sequence>